<feature type="transmembrane region" description="Helical" evidence="4">
    <location>
        <begin position="12"/>
        <end position="30"/>
    </location>
</feature>
<comment type="similarity">
    <text evidence="1 3">Belongs to the N-Me-Phe pilin family.</text>
</comment>
<evidence type="ECO:0000313" key="5">
    <source>
        <dbReference type="EMBL" id="MCP1374089.1"/>
    </source>
</evidence>
<evidence type="ECO:0000256" key="2">
    <source>
        <dbReference type="ARBA" id="ARBA00022481"/>
    </source>
</evidence>
<dbReference type="InterPro" id="IPR012902">
    <property type="entry name" value="N_methyl_site"/>
</dbReference>
<dbReference type="NCBIfam" id="TIGR02532">
    <property type="entry name" value="IV_pilin_GFxxxE"/>
    <property type="match status" value="1"/>
</dbReference>
<gene>
    <name evidence="5" type="ORF">NC595_08435</name>
</gene>
<dbReference type="Pfam" id="PF07963">
    <property type="entry name" value="N_methyl"/>
    <property type="match status" value="1"/>
</dbReference>
<sequence>MRQIRGFTLIELMIVVAIIAILASLAVTVYTNSTGKAELSEAFTVVDGLKTDVAEYYTQNGSCPTSGNSPIETATSYSGKYVERATVAPGASGCVITAFMRTNSVTPRLRGKTVTFSMSPLGSGSFQWACSTDAPANYVPRSCQ</sequence>
<evidence type="ECO:0000256" key="3">
    <source>
        <dbReference type="RuleBase" id="RU000389"/>
    </source>
</evidence>
<keyword evidence="4" id="KW-1133">Transmembrane helix</keyword>
<dbReference type="RefSeq" id="WP_253565926.1">
    <property type="nucleotide sequence ID" value="NZ_JAMZEK010000002.1"/>
</dbReference>
<dbReference type="InterPro" id="IPR045584">
    <property type="entry name" value="Pilin-like"/>
</dbReference>
<dbReference type="PROSITE" id="PS00409">
    <property type="entry name" value="PROKAR_NTER_METHYL"/>
    <property type="match status" value="1"/>
</dbReference>
<dbReference type="PANTHER" id="PTHR30093">
    <property type="entry name" value="GENERAL SECRETION PATHWAY PROTEIN G"/>
    <property type="match status" value="1"/>
</dbReference>
<keyword evidence="4" id="KW-0812">Transmembrane</keyword>
<dbReference type="PANTHER" id="PTHR30093:SF34">
    <property type="entry name" value="PREPILIN PEPTIDASE-DEPENDENT PROTEIN D"/>
    <property type="match status" value="1"/>
</dbReference>
<dbReference type="InterPro" id="IPR001082">
    <property type="entry name" value="Pilin"/>
</dbReference>
<dbReference type="Pfam" id="PF00114">
    <property type="entry name" value="Pilin"/>
    <property type="match status" value="1"/>
</dbReference>
<accession>A0ABT1F9Q2</accession>
<evidence type="ECO:0000256" key="4">
    <source>
        <dbReference type="SAM" id="Phobius"/>
    </source>
</evidence>
<name>A0ABT1F9Q2_9GAMM</name>
<dbReference type="Gene3D" id="3.30.700.10">
    <property type="entry name" value="Glycoprotein, Type 4 Pilin"/>
    <property type="match status" value="1"/>
</dbReference>
<dbReference type="Proteomes" id="UP001204615">
    <property type="component" value="Unassembled WGS sequence"/>
</dbReference>
<keyword evidence="3" id="KW-0281">Fimbrium</keyword>
<evidence type="ECO:0000256" key="1">
    <source>
        <dbReference type="ARBA" id="ARBA00005233"/>
    </source>
</evidence>
<reference evidence="5 6" key="1">
    <citation type="submission" date="2022-06" db="EMBL/GenBank/DDBJ databases">
        <title>Dyella sp. Sa strain:Sa Genome sequencing.</title>
        <authorList>
            <person name="Park S."/>
        </authorList>
    </citation>
    <scope>NUCLEOTIDE SEQUENCE [LARGE SCALE GENOMIC DNA]</scope>
    <source>
        <strain evidence="5 6">Sa</strain>
    </source>
</reference>
<evidence type="ECO:0000313" key="6">
    <source>
        <dbReference type="Proteomes" id="UP001204615"/>
    </source>
</evidence>
<comment type="caution">
    <text evidence="5">The sequence shown here is derived from an EMBL/GenBank/DDBJ whole genome shotgun (WGS) entry which is preliminary data.</text>
</comment>
<proteinExistence type="inferred from homology"/>
<keyword evidence="6" id="KW-1185">Reference proteome</keyword>
<keyword evidence="4" id="KW-0472">Membrane</keyword>
<protein>
    <submittedName>
        <fullName evidence="5">Pilin</fullName>
    </submittedName>
</protein>
<organism evidence="5 6">
    <name type="scientific">Dyella lutea</name>
    <dbReference type="NCBI Taxonomy" id="2950441"/>
    <lineage>
        <taxon>Bacteria</taxon>
        <taxon>Pseudomonadati</taxon>
        <taxon>Pseudomonadota</taxon>
        <taxon>Gammaproteobacteria</taxon>
        <taxon>Lysobacterales</taxon>
        <taxon>Rhodanobacteraceae</taxon>
        <taxon>Dyella</taxon>
    </lineage>
</organism>
<keyword evidence="2" id="KW-0488">Methylation</keyword>
<dbReference type="EMBL" id="JAMZEK010000002">
    <property type="protein sequence ID" value="MCP1374089.1"/>
    <property type="molecule type" value="Genomic_DNA"/>
</dbReference>
<dbReference type="SUPFAM" id="SSF54523">
    <property type="entry name" value="Pili subunits"/>
    <property type="match status" value="1"/>
</dbReference>